<dbReference type="STRING" id="869212.Turpa_3135"/>
<proteinExistence type="inferred from homology"/>
<dbReference type="Gene3D" id="3.20.20.300">
    <property type="entry name" value="Glycoside hydrolase, family 3, N-terminal domain"/>
    <property type="match status" value="1"/>
</dbReference>
<comment type="similarity">
    <text evidence="2">Belongs to the glycosyl hydrolase 3 family.</text>
</comment>
<dbReference type="EMBL" id="CP002959">
    <property type="protein sequence ID" value="AFM13774.1"/>
    <property type="molecule type" value="Genomic_DNA"/>
</dbReference>
<dbReference type="InterPro" id="IPR017853">
    <property type="entry name" value="GH"/>
</dbReference>
<dbReference type="Pfam" id="PF00933">
    <property type="entry name" value="Glyco_hydro_3"/>
    <property type="match status" value="1"/>
</dbReference>
<dbReference type="NCBIfam" id="NF003740">
    <property type="entry name" value="PRK05337.1"/>
    <property type="match status" value="1"/>
</dbReference>
<organism evidence="7 8">
    <name type="scientific">Turneriella parva (strain ATCC BAA-1111 / DSM 21527 / NCTC 11395 / H)</name>
    <name type="common">Leptospira parva</name>
    <dbReference type="NCBI Taxonomy" id="869212"/>
    <lineage>
        <taxon>Bacteria</taxon>
        <taxon>Pseudomonadati</taxon>
        <taxon>Spirochaetota</taxon>
        <taxon>Spirochaetia</taxon>
        <taxon>Leptospirales</taxon>
        <taxon>Leptospiraceae</taxon>
        <taxon>Turneriella</taxon>
    </lineage>
</organism>
<dbReference type="InterPro" id="IPR036962">
    <property type="entry name" value="Glyco_hydro_3_N_sf"/>
</dbReference>
<dbReference type="PATRIC" id="fig|869212.3.peg.3163"/>
<dbReference type="OrthoDB" id="9805821at2"/>
<accession>I4B917</accession>
<dbReference type="SUPFAM" id="SSF51445">
    <property type="entry name" value="(Trans)glycosidases"/>
    <property type="match status" value="1"/>
</dbReference>
<reference evidence="7 8" key="1">
    <citation type="submission" date="2012-06" db="EMBL/GenBank/DDBJ databases">
        <title>The complete chromosome of genome of Turneriella parva DSM 21527.</title>
        <authorList>
            <consortium name="US DOE Joint Genome Institute (JGI-PGF)"/>
            <person name="Lucas S."/>
            <person name="Han J."/>
            <person name="Lapidus A."/>
            <person name="Bruce D."/>
            <person name="Goodwin L."/>
            <person name="Pitluck S."/>
            <person name="Peters L."/>
            <person name="Kyrpides N."/>
            <person name="Mavromatis K."/>
            <person name="Ivanova N."/>
            <person name="Mikhailova N."/>
            <person name="Chertkov O."/>
            <person name="Detter J.C."/>
            <person name="Tapia R."/>
            <person name="Han C."/>
            <person name="Land M."/>
            <person name="Hauser L."/>
            <person name="Markowitz V."/>
            <person name="Cheng J.-F."/>
            <person name="Hugenholtz P."/>
            <person name="Woyke T."/>
            <person name="Wu D."/>
            <person name="Gronow S."/>
            <person name="Wellnitz S."/>
            <person name="Brambilla E."/>
            <person name="Klenk H.-P."/>
            <person name="Eisen J.A."/>
        </authorList>
    </citation>
    <scope>NUCLEOTIDE SEQUENCE [LARGE SCALE GENOMIC DNA]</scope>
    <source>
        <strain evidence="8">ATCC BAA-1111 / DSM 21527 / NCTC 11395 / H</strain>
    </source>
</reference>
<sequence>MRKSKKSILVILVGLALGAGLYALWKFLYLPQKYNRLTQKILNGAFAALDDAALAGQPIHIAIPGTELTEQNRKIITELKPGGIIFFGFNLEDAAQIKKLTSDLQRLASELEIPPFLISTDQEGGYVRRVRDGVLQTPPAMNLGETGDSELCRATGYHVSHGLGQLGINVFFAPIVDINNNPNNPVIGLRSFGSTIKAVVDCALPFEEGARLAHLAGGSLPVIKHFPGHGDTHVDSHWALPVIDKPLQELRAFELVPFEKAIQAGAQAVMTAHILYPQVDKDAPATLSAKWLTTTLRGDLKFQGVVFTDAMEMSALSKHYSHIVRPVAAIKAGADVMLYTSWQEEPPEAKAKILEAIKNGDLPRISNGDGERSALERAVMNQLTAKLPYIDAGKYLTPEEAAWYRQYGEERVAKKKSARVLYDTEALQQKYAKIKWSPSKKKGGPIWLAGRKNKG</sequence>
<dbReference type="Proteomes" id="UP000006048">
    <property type="component" value="Chromosome"/>
</dbReference>
<dbReference type="HOGENOM" id="CLU_601207_0_0_12"/>
<keyword evidence="8" id="KW-1185">Reference proteome</keyword>
<dbReference type="KEGG" id="tpx:Turpa_3135"/>
<dbReference type="EC" id="3.2.1.52" evidence="3"/>
<dbReference type="RefSeq" id="WP_014804274.1">
    <property type="nucleotide sequence ID" value="NC_018020.1"/>
</dbReference>
<dbReference type="PANTHER" id="PTHR30480">
    <property type="entry name" value="BETA-HEXOSAMINIDASE-RELATED"/>
    <property type="match status" value="1"/>
</dbReference>
<keyword evidence="4 7" id="KW-0378">Hydrolase</keyword>
<evidence type="ECO:0000259" key="6">
    <source>
        <dbReference type="Pfam" id="PF00933"/>
    </source>
</evidence>
<keyword evidence="5" id="KW-0326">Glycosidase</keyword>
<evidence type="ECO:0000256" key="3">
    <source>
        <dbReference type="ARBA" id="ARBA00012663"/>
    </source>
</evidence>
<evidence type="ECO:0000256" key="2">
    <source>
        <dbReference type="ARBA" id="ARBA00005336"/>
    </source>
</evidence>
<comment type="catalytic activity">
    <reaction evidence="1">
        <text>Hydrolysis of terminal non-reducing N-acetyl-D-hexosamine residues in N-acetyl-beta-D-hexosaminides.</text>
        <dbReference type="EC" id="3.2.1.52"/>
    </reaction>
</comment>
<dbReference type="GO" id="GO:0004563">
    <property type="term" value="F:beta-N-acetylhexosaminidase activity"/>
    <property type="evidence" value="ECO:0007669"/>
    <property type="project" value="UniProtKB-EC"/>
</dbReference>
<dbReference type="GO" id="GO:0009254">
    <property type="term" value="P:peptidoglycan turnover"/>
    <property type="evidence" value="ECO:0007669"/>
    <property type="project" value="TreeGrafter"/>
</dbReference>
<feature type="domain" description="Glycoside hydrolase family 3 N-terminal" evidence="6">
    <location>
        <begin position="67"/>
        <end position="363"/>
    </location>
</feature>
<evidence type="ECO:0000256" key="1">
    <source>
        <dbReference type="ARBA" id="ARBA00001231"/>
    </source>
</evidence>
<name>I4B917_TURPD</name>
<gene>
    <name evidence="7" type="ordered locus">Turpa_3135</name>
</gene>
<evidence type="ECO:0000256" key="4">
    <source>
        <dbReference type="ARBA" id="ARBA00022801"/>
    </source>
</evidence>
<protein>
    <recommendedName>
        <fullName evidence="3">beta-N-acetylhexosaminidase</fullName>
        <ecNumber evidence="3">3.2.1.52</ecNumber>
    </recommendedName>
</protein>
<evidence type="ECO:0000313" key="7">
    <source>
        <dbReference type="EMBL" id="AFM13774.1"/>
    </source>
</evidence>
<dbReference type="PANTHER" id="PTHR30480:SF13">
    <property type="entry name" value="BETA-HEXOSAMINIDASE"/>
    <property type="match status" value="1"/>
</dbReference>
<dbReference type="InterPro" id="IPR001764">
    <property type="entry name" value="Glyco_hydro_3_N"/>
</dbReference>
<dbReference type="GO" id="GO:0005975">
    <property type="term" value="P:carbohydrate metabolic process"/>
    <property type="evidence" value="ECO:0007669"/>
    <property type="project" value="InterPro"/>
</dbReference>
<evidence type="ECO:0000313" key="8">
    <source>
        <dbReference type="Proteomes" id="UP000006048"/>
    </source>
</evidence>
<evidence type="ECO:0000256" key="5">
    <source>
        <dbReference type="ARBA" id="ARBA00023295"/>
    </source>
</evidence>
<dbReference type="InterPro" id="IPR050226">
    <property type="entry name" value="NagZ_Beta-hexosaminidase"/>
</dbReference>
<dbReference type="AlphaFoldDB" id="I4B917"/>